<evidence type="ECO:0000256" key="1">
    <source>
        <dbReference type="ARBA" id="ARBA00004651"/>
    </source>
</evidence>
<comment type="subcellular location">
    <subcellularLocation>
        <location evidence="1">Cell membrane</location>
        <topology evidence="1">Multi-pass membrane protein</topology>
    </subcellularLocation>
</comment>
<name>A0A7K1SUU4_9SPHI</name>
<feature type="transmembrane region" description="Helical" evidence="6">
    <location>
        <begin position="79"/>
        <end position="101"/>
    </location>
</feature>
<gene>
    <name evidence="7" type="ORF">GO621_05585</name>
</gene>
<feature type="transmembrane region" description="Helical" evidence="6">
    <location>
        <begin position="176"/>
        <end position="196"/>
    </location>
</feature>
<protein>
    <submittedName>
        <fullName evidence="7">Oligosaccharide flippase family protein</fullName>
    </submittedName>
</protein>
<dbReference type="InterPro" id="IPR044550">
    <property type="entry name" value="WzxE"/>
</dbReference>
<evidence type="ECO:0000313" key="8">
    <source>
        <dbReference type="Proteomes" id="UP000462014"/>
    </source>
</evidence>
<feature type="transmembrane region" description="Helical" evidence="6">
    <location>
        <begin position="387"/>
        <end position="409"/>
    </location>
</feature>
<dbReference type="PANTHER" id="PTHR30250:SF30">
    <property type="entry name" value="LIPID III FLIPPASE"/>
    <property type="match status" value="1"/>
</dbReference>
<proteinExistence type="predicted"/>
<dbReference type="InterPro" id="IPR050833">
    <property type="entry name" value="Poly_Biosynth_Transport"/>
</dbReference>
<organism evidence="7 8">
    <name type="scientific">Mucilaginibacter arboris</name>
    <dbReference type="NCBI Taxonomy" id="2682090"/>
    <lineage>
        <taxon>Bacteria</taxon>
        <taxon>Pseudomonadati</taxon>
        <taxon>Bacteroidota</taxon>
        <taxon>Sphingobacteriia</taxon>
        <taxon>Sphingobacteriales</taxon>
        <taxon>Sphingobacteriaceae</taxon>
        <taxon>Mucilaginibacter</taxon>
    </lineage>
</organism>
<dbReference type="RefSeq" id="WP_157564989.1">
    <property type="nucleotide sequence ID" value="NZ_WPIK01000004.1"/>
</dbReference>
<dbReference type="AlphaFoldDB" id="A0A7K1SUU4"/>
<feature type="transmembrane region" description="Helical" evidence="6">
    <location>
        <begin position="151"/>
        <end position="170"/>
    </location>
</feature>
<dbReference type="Pfam" id="PF13440">
    <property type="entry name" value="Polysacc_synt_3"/>
    <property type="match status" value="1"/>
</dbReference>
<feature type="transmembrane region" description="Helical" evidence="6">
    <location>
        <begin position="362"/>
        <end position="381"/>
    </location>
</feature>
<dbReference type="Proteomes" id="UP000462014">
    <property type="component" value="Unassembled WGS sequence"/>
</dbReference>
<feature type="transmembrane region" description="Helical" evidence="6">
    <location>
        <begin position="258"/>
        <end position="278"/>
    </location>
</feature>
<feature type="transmembrane region" description="Helical" evidence="6">
    <location>
        <begin position="121"/>
        <end position="139"/>
    </location>
</feature>
<comment type="caution">
    <text evidence="7">The sequence shown here is derived from an EMBL/GenBank/DDBJ whole genome shotgun (WGS) entry which is preliminary data.</text>
</comment>
<feature type="transmembrane region" description="Helical" evidence="6">
    <location>
        <begin position="35"/>
        <end position="58"/>
    </location>
</feature>
<dbReference type="GO" id="GO:0005886">
    <property type="term" value="C:plasma membrane"/>
    <property type="evidence" value="ECO:0007669"/>
    <property type="project" value="UniProtKB-SubCell"/>
</dbReference>
<sequence>MKLVKTTFFSAIITLIRIASGFVAGKAIAIFTGPAGVALIGAFTNFITIILTFANGAINTGIVKYTAEYNDNEDKLKSLFSTALKISLYCSAVIGLLLLVFGSYFSKWIFTSDIFANPVRILGLTIVLYALNSLLISILNGKGQIKTYTIVNTAGSLIGLVFTIILVYFYKIEGALYALVLAQSIVFFVTATLILKSPWFSWDYFKQAYNKEMAINLSHYSLMAIVTALTVPVSQIILRNMLIVKTGMNSAGYWQGMMRISDGYLMLITTSLSTYYLPKLSSLKENRELRKEIFQGYKIIVPLVFLTSVIIYLLRFFIIKTLYTESFLSMERLFLWQLIGDCFKIAAWILAYLMLAKAMTKLFVITEILSSISYIGLGYLLVFKYGFYGITIAFALNYMFYFFIMIFIFRKLIFQNQTLRL</sequence>
<keyword evidence="4 6" id="KW-1133">Transmembrane helix</keyword>
<dbReference type="GO" id="GO:0009246">
    <property type="term" value="P:enterobacterial common antigen biosynthetic process"/>
    <property type="evidence" value="ECO:0007669"/>
    <property type="project" value="InterPro"/>
</dbReference>
<feature type="transmembrane region" description="Helical" evidence="6">
    <location>
        <begin position="217"/>
        <end position="238"/>
    </location>
</feature>
<keyword evidence="8" id="KW-1185">Reference proteome</keyword>
<dbReference type="PANTHER" id="PTHR30250">
    <property type="entry name" value="PST FAMILY PREDICTED COLANIC ACID TRANSPORTER"/>
    <property type="match status" value="1"/>
</dbReference>
<reference evidence="7 8" key="1">
    <citation type="submission" date="2019-12" db="EMBL/GenBank/DDBJ databases">
        <title>Mucilaginibacter sp. HMF7410 genome sequencing and assembly.</title>
        <authorList>
            <person name="Kang H."/>
            <person name="Cha I."/>
            <person name="Kim H."/>
            <person name="Joh K."/>
        </authorList>
    </citation>
    <scope>NUCLEOTIDE SEQUENCE [LARGE SCALE GENOMIC DNA]</scope>
    <source>
        <strain evidence="7 8">HMF7410</strain>
    </source>
</reference>
<evidence type="ECO:0000313" key="7">
    <source>
        <dbReference type="EMBL" id="MVN21008.1"/>
    </source>
</evidence>
<dbReference type="CDD" id="cd13125">
    <property type="entry name" value="MATE_like_10"/>
    <property type="match status" value="1"/>
</dbReference>
<evidence type="ECO:0000256" key="5">
    <source>
        <dbReference type="ARBA" id="ARBA00023136"/>
    </source>
</evidence>
<accession>A0A7K1SUU4</accession>
<evidence type="ECO:0000256" key="3">
    <source>
        <dbReference type="ARBA" id="ARBA00022692"/>
    </source>
</evidence>
<keyword evidence="5 6" id="KW-0472">Membrane</keyword>
<feature type="transmembrane region" description="Helical" evidence="6">
    <location>
        <begin position="299"/>
        <end position="319"/>
    </location>
</feature>
<evidence type="ECO:0000256" key="2">
    <source>
        <dbReference type="ARBA" id="ARBA00022475"/>
    </source>
</evidence>
<keyword evidence="2" id="KW-1003">Cell membrane</keyword>
<dbReference type="EMBL" id="WPIK01000004">
    <property type="protein sequence ID" value="MVN21008.1"/>
    <property type="molecule type" value="Genomic_DNA"/>
</dbReference>
<evidence type="ECO:0000256" key="6">
    <source>
        <dbReference type="SAM" id="Phobius"/>
    </source>
</evidence>
<keyword evidence="3 6" id="KW-0812">Transmembrane</keyword>
<evidence type="ECO:0000256" key="4">
    <source>
        <dbReference type="ARBA" id="ARBA00022989"/>
    </source>
</evidence>
<feature type="transmembrane region" description="Helical" evidence="6">
    <location>
        <begin position="334"/>
        <end position="355"/>
    </location>
</feature>